<comment type="similarity">
    <text evidence="1">Belongs to the YciI family.</text>
</comment>
<dbReference type="Proteomes" id="UP000659344">
    <property type="component" value="Unassembled WGS sequence"/>
</dbReference>
<reference evidence="4" key="1">
    <citation type="journal article" date="2019" name="Int. J. Syst. Evol. Microbiol.">
        <title>The Global Catalogue of Microorganisms (GCM) 10K type strain sequencing project: providing services to taxonomists for standard genome sequencing and annotation.</title>
        <authorList>
            <consortium name="The Broad Institute Genomics Platform"/>
            <consortium name="The Broad Institute Genome Sequencing Center for Infectious Disease"/>
            <person name="Wu L."/>
            <person name="Ma J."/>
        </authorList>
    </citation>
    <scope>NUCLEOTIDE SEQUENCE [LARGE SCALE GENOMIC DNA]</scope>
    <source>
        <strain evidence="4">CGMCC 1.12769</strain>
    </source>
</reference>
<comment type="caution">
    <text evidence="3">The sequence shown here is derived from an EMBL/GenBank/DDBJ whole genome shotgun (WGS) entry which is preliminary data.</text>
</comment>
<dbReference type="EMBL" id="BMFT01000001">
    <property type="protein sequence ID" value="GGH09474.1"/>
    <property type="molecule type" value="Genomic_DNA"/>
</dbReference>
<keyword evidence="4" id="KW-1185">Reference proteome</keyword>
<dbReference type="PANTHER" id="PTHR35174">
    <property type="entry name" value="BLL7171 PROTEIN-RELATED"/>
    <property type="match status" value="1"/>
</dbReference>
<proteinExistence type="inferred from homology"/>
<sequence>MRFMLIVKATGFLEAGINYNQEYVDAMMAYKKSLARVGTLLANEELQPSSSGIRICYSPQGGEPEIQVDPFPADQELIAEYMVIDVRTENDALKWALRMPVPADRVSMIEIRRLGENSDTLPEPGIQALEADLQDHLHMLRRL</sequence>
<name>A0ABQ1Y2C4_9BACL</name>
<evidence type="ECO:0000313" key="4">
    <source>
        <dbReference type="Proteomes" id="UP000659344"/>
    </source>
</evidence>
<dbReference type="Pfam" id="PF03795">
    <property type="entry name" value="YCII"/>
    <property type="match status" value="1"/>
</dbReference>
<protein>
    <recommendedName>
        <fullName evidence="2">YCII-related domain-containing protein</fullName>
    </recommendedName>
</protein>
<dbReference type="SUPFAM" id="SSF54909">
    <property type="entry name" value="Dimeric alpha+beta barrel"/>
    <property type="match status" value="1"/>
</dbReference>
<dbReference type="RefSeq" id="WP_188534699.1">
    <property type="nucleotide sequence ID" value="NZ_BMFT01000001.1"/>
</dbReference>
<feature type="domain" description="YCII-related" evidence="2">
    <location>
        <begin position="1"/>
        <end position="110"/>
    </location>
</feature>
<dbReference type="InterPro" id="IPR005545">
    <property type="entry name" value="YCII"/>
</dbReference>
<dbReference type="PANTHER" id="PTHR35174:SF4">
    <property type="entry name" value="BLL7163 PROTEIN"/>
    <property type="match status" value="1"/>
</dbReference>
<dbReference type="InterPro" id="IPR011008">
    <property type="entry name" value="Dimeric_a/b-barrel"/>
</dbReference>
<evidence type="ECO:0000313" key="3">
    <source>
        <dbReference type="EMBL" id="GGH09474.1"/>
    </source>
</evidence>
<evidence type="ECO:0000256" key="1">
    <source>
        <dbReference type="ARBA" id="ARBA00007689"/>
    </source>
</evidence>
<evidence type="ECO:0000259" key="2">
    <source>
        <dbReference type="Pfam" id="PF03795"/>
    </source>
</evidence>
<gene>
    <name evidence="3" type="ORF">GCM10008013_00540</name>
</gene>
<organism evidence="3 4">
    <name type="scientific">Paenibacillus segetis</name>
    <dbReference type="NCBI Taxonomy" id="1325360"/>
    <lineage>
        <taxon>Bacteria</taxon>
        <taxon>Bacillati</taxon>
        <taxon>Bacillota</taxon>
        <taxon>Bacilli</taxon>
        <taxon>Bacillales</taxon>
        <taxon>Paenibacillaceae</taxon>
        <taxon>Paenibacillus</taxon>
    </lineage>
</organism>
<accession>A0ABQ1Y2C4</accession>
<dbReference type="Gene3D" id="3.30.70.1060">
    <property type="entry name" value="Dimeric alpha+beta barrel"/>
    <property type="match status" value="1"/>
</dbReference>